<dbReference type="InterPro" id="IPR008499">
    <property type="entry name" value="Leg1"/>
</dbReference>
<name>A0A4X2LXR0_VOMUR</name>
<sequence>MDPWDYRDRLSMYKMILNYSAKYFTQFGINNTGNAFWMLTTFYGQLYETGRLNDPSNYLVNDNTEKKNFISIKSGWGGINYYVIIPFFLVALKLNFFGTLPYQIELLPQEERRSDFCYSFDECYTSYPQMMASNSKIFEYLQSREKTSNNTENSTYNTDMDTIVHYIWSGHHSGIDVGKPLFHDKSQFYSTGEKDFTEAFLFTVEFIEEANYPSDLKNSSEFLLGFPHRELTTEDWLIPGWDLNKYEKNLLIIVKIISQINNISGGVLLNIWKTFLISETARKSAQVLIKTIFLFPKVY</sequence>
<dbReference type="Proteomes" id="UP000314987">
    <property type="component" value="Unassembled WGS sequence"/>
</dbReference>
<evidence type="ECO:0000313" key="2">
    <source>
        <dbReference type="Proteomes" id="UP000314987"/>
    </source>
</evidence>
<dbReference type="Ensembl" id="ENSVURT00010034566.1">
    <property type="protein sequence ID" value="ENSVURP00010030359.1"/>
    <property type="gene ID" value="ENSVURG00010023220.1"/>
</dbReference>
<accession>A0A4X2LXR0</accession>
<evidence type="ECO:0000313" key="1">
    <source>
        <dbReference type="Ensembl" id="ENSVURP00010030359.1"/>
    </source>
</evidence>
<dbReference type="OMA" id="TIVHYIW"/>
<reference evidence="2" key="1">
    <citation type="submission" date="2018-12" db="EMBL/GenBank/DDBJ databases">
        <authorList>
            <person name="Yazar S."/>
        </authorList>
    </citation>
    <scope>NUCLEOTIDE SEQUENCE [LARGE SCALE GENOMIC DNA]</scope>
</reference>
<dbReference type="Pfam" id="PF05612">
    <property type="entry name" value="Leg1"/>
    <property type="match status" value="1"/>
</dbReference>
<dbReference type="AlphaFoldDB" id="A0A4X2LXR0"/>
<reference evidence="1" key="3">
    <citation type="submission" date="2025-09" db="UniProtKB">
        <authorList>
            <consortium name="Ensembl"/>
        </authorList>
    </citation>
    <scope>IDENTIFICATION</scope>
</reference>
<reference evidence="1" key="2">
    <citation type="submission" date="2025-08" db="UniProtKB">
        <authorList>
            <consortium name="Ensembl"/>
        </authorList>
    </citation>
    <scope>IDENTIFICATION</scope>
</reference>
<organism evidence="1 2">
    <name type="scientific">Vombatus ursinus</name>
    <name type="common">Common wombat</name>
    <dbReference type="NCBI Taxonomy" id="29139"/>
    <lineage>
        <taxon>Eukaryota</taxon>
        <taxon>Metazoa</taxon>
        <taxon>Chordata</taxon>
        <taxon>Craniata</taxon>
        <taxon>Vertebrata</taxon>
        <taxon>Euteleostomi</taxon>
        <taxon>Mammalia</taxon>
        <taxon>Metatheria</taxon>
        <taxon>Diprotodontia</taxon>
        <taxon>Vombatidae</taxon>
        <taxon>Vombatus</taxon>
    </lineage>
</organism>
<protein>
    <submittedName>
        <fullName evidence="1">Uncharacterized protein</fullName>
    </submittedName>
</protein>
<gene>
    <name evidence="1" type="primary">LOC114033190</name>
</gene>
<dbReference type="STRING" id="29139.ENSVURP00010030359"/>
<dbReference type="PANTHER" id="PTHR18820:SF4">
    <property type="entry name" value="CHROMOSOME 6 OPEN READING FRAME 58"/>
    <property type="match status" value="1"/>
</dbReference>
<dbReference type="GO" id="GO:0005615">
    <property type="term" value="C:extracellular space"/>
    <property type="evidence" value="ECO:0007669"/>
    <property type="project" value="TreeGrafter"/>
</dbReference>
<dbReference type="GeneTree" id="ENSGT00390000004904"/>
<dbReference type="PANTHER" id="PTHR18820">
    <property type="entry name" value="LEG1"/>
    <property type="match status" value="1"/>
</dbReference>
<proteinExistence type="predicted"/>
<keyword evidence="2" id="KW-1185">Reference proteome</keyword>